<evidence type="ECO:0000313" key="2">
    <source>
        <dbReference type="EMBL" id="AYK14982.1"/>
    </source>
</evidence>
<reference evidence="3 5" key="3">
    <citation type="journal article" date="2020" name="Biotechnol. Biofuels">
        <title>New insights from the biogas microbiome by comprehensive genome-resolved metagenomics of nearly 1600 species originating from multiple anaerobic digesters.</title>
        <authorList>
            <person name="Campanaro S."/>
            <person name="Treu L."/>
            <person name="Rodriguez-R L.M."/>
            <person name="Kovalovszki A."/>
            <person name="Ziels R.M."/>
            <person name="Maus I."/>
            <person name="Zhu X."/>
            <person name="Kougias P.G."/>
            <person name="Basile A."/>
            <person name="Luo G."/>
            <person name="Schluter A."/>
            <person name="Konstantinidis K.T."/>
            <person name="Angelidaki I."/>
        </authorList>
    </citation>
    <scope>NUCLEOTIDE SEQUENCE [LARGE SCALE GENOMIC DNA]</scope>
    <source>
        <strain evidence="3">AS22ysBPME_46</strain>
    </source>
</reference>
<organism evidence="2 4">
    <name type="scientific">Methanosarcina flavescens</name>
    <dbReference type="NCBI Taxonomy" id="1715806"/>
    <lineage>
        <taxon>Archaea</taxon>
        <taxon>Methanobacteriati</taxon>
        <taxon>Methanobacteriota</taxon>
        <taxon>Stenosarchaea group</taxon>
        <taxon>Methanomicrobia</taxon>
        <taxon>Methanosarcinales</taxon>
        <taxon>Methanosarcinaceae</taxon>
        <taxon>Methanosarcina</taxon>
    </lineage>
</organism>
<feature type="domain" description="Cobalamin synthesis G N-terminal" evidence="1">
    <location>
        <begin position="28"/>
        <end position="106"/>
    </location>
</feature>
<proteinExistence type="predicted"/>
<dbReference type="InterPro" id="IPR052553">
    <property type="entry name" value="CbiG_hydrolase"/>
</dbReference>
<evidence type="ECO:0000313" key="5">
    <source>
        <dbReference type="Proteomes" id="UP000585579"/>
    </source>
</evidence>
<dbReference type="KEGG" id="mfz:AOB57_007010"/>
<dbReference type="SUPFAM" id="SSF159672">
    <property type="entry name" value="CbiG N-terminal domain-like"/>
    <property type="match status" value="1"/>
</dbReference>
<dbReference type="OrthoDB" id="4722at2157"/>
<protein>
    <submittedName>
        <fullName evidence="2">Cobalamin biosynthesis protein CbiG</fullName>
    </submittedName>
</protein>
<sequence length="180" mass="19585">MTFERNREIATRIAEHLKADLLLYEKGIFKKAFENYGAIIAVFATGIVVRDIAPLLNNKWSDPAVVVVDSNLNFAIPLLGGHHGANEIARKISELGAVPVLTTATEVHGKPSVEGIADRLSCEIFNKESTVAVNCALLDQEIEVLEVKGPRIVVVDEDVSVLVKRRQENIGVKGDSSNNS</sequence>
<dbReference type="InterPro" id="IPR021744">
    <property type="entry name" value="CbiG_N"/>
</dbReference>
<dbReference type="EMBL" id="JAAYQL010000039">
    <property type="protein sequence ID" value="NLK32540.1"/>
    <property type="molecule type" value="Genomic_DNA"/>
</dbReference>
<accession>A0A660HRY0</accession>
<gene>
    <name evidence="2" type="ORF">AOB57_007010</name>
    <name evidence="3" type="ORF">GX302_06805</name>
</gene>
<dbReference type="EMBL" id="CP032683">
    <property type="protein sequence ID" value="AYK14982.1"/>
    <property type="molecule type" value="Genomic_DNA"/>
</dbReference>
<dbReference type="PANTHER" id="PTHR37477:SF1">
    <property type="entry name" value="COBALT-PRECORRIN-5A HYDROLASE"/>
    <property type="match status" value="1"/>
</dbReference>
<reference evidence="2" key="2">
    <citation type="submission" date="2018-10" db="EMBL/GenBank/DDBJ databases">
        <authorList>
            <person name="Fischer M.A."/>
            <person name="Kern T."/>
            <person name="Deppenmeier U."/>
            <person name="Schmitz R.A."/>
            <person name="Rother M."/>
        </authorList>
    </citation>
    <scope>NUCLEOTIDE SEQUENCE</scope>
    <source>
        <strain evidence="2">E03.2</strain>
    </source>
</reference>
<dbReference type="Pfam" id="PF11760">
    <property type="entry name" value="CbiG_N"/>
    <property type="match status" value="1"/>
</dbReference>
<evidence type="ECO:0000259" key="1">
    <source>
        <dbReference type="Pfam" id="PF11760"/>
    </source>
</evidence>
<dbReference type="AlphaFoldDB" id="A0A660HRY0"/>
<evidence type="ECO:0000313" key="4">
    <source>
        <dbReference type="Proteomes" id="UP000053087"/>
    </source>
</evidence>
<dbReference type="InterPro" id="IPR038029">
    <property type="entry name" value="GbiG_N_sf"/>
</dbReference>
<dbReference type="Proteomes" id="UP000053087">
    <property type="component" value="Chromosome"/>
</dbReference>
<reference evidence="2 4" key="1">
    <citation type="journal article" date="2016" name="Int. J. Syst. Evol. Microbiol.">
        <title>Methanosarcina flavescens sp. nov., a methanogenic archaeon isolated from a full-scale anaerobic digester.</title>
        <authorList>
            <person name="Kern T."/>
            <person name="Fischer M.A."/>
            <person name="Deppenmeier U."/>
            <person name="Schmitz R.A."/>
            <person name="Rother M."/>
        </authorList>
    </citation>
    <scope>NUCLEOTIDE SEQUENCE [LARGE SCALE GENOMIC DNA]</scope>
    <source>
        <strain evidence="2 4">E03.2</strain>
    </source>
</reference>
<name>A0A660HRY0_9EURY</name>
<dbReference type="Gene3D" id="3.40.50.11220">
    <property type="match status" value="1"/>
</dbReference>
<dbReference type="PANTHER" id="PTHR37477">
    <property type="entry name" value="COBALT-PRECORRIN-5A HYDROLASE"/>
    <property type="match status" value="1"/>
</dbReference>
<keyword evidence="4" id="KW-1185">Reference proteome</keyword>
<evidence type="ECO:0000313" key="3">
    <source>
        <dbReference type="EMBL" id="NLK32540.1"/>
    </source>
</evidence>
<dbReference type="Proteomes" id="UP000585579">
    <property type="component" value="Unassembled WGS sequence"/>
</dbReference>